<dbReference type="SUPFAM" id="SSF141868">
    <property type="entry name" value="EAL domain-like"/>
    <property type="match status" value="1"/>
</dbReference>
<dbReference type="PROSITE" id="PS50883">
    <property type="entry name" value="EAL"/>
    <property type="match status" value="1"/>
</dbReference>
<dbReference type="KEGG" id="ptaw:DW352_12665"/>
<keyword evidence="5" id="KW-1185">Reference proteome</keyword>
<dbReference type="SUPFAM" id="SSF52172">
    <property type="entry name" value="CheY-like"/>
    <property type="match status" value="1"/>
</dbReference>
<proteinExistence type="predicted"/>
<evidence type="ECO:0000313" key="5">
    <source>
        <dbReference type="Proteomes" id="UP000254889"/>
    </source>
</evidence>
<sequence length="404" mass="44450">MHGNSHGEIPSVIATFGRRRVAPRACIADSKPHIRRFLKEALEDIGFIAGEYEQKSDLAAALIDTLPDLFVLGLSSGGIAASNMLEQLAARRFDGKVLVFGQLAAPMVPAVHALGRELGLSMLPLLPTPFSDNDLRARVGALIPSEAPPNPPVHVTEALHADWLELWYQPRIEVHSLSLSGAEALVRMRHPTWGIVPPACFIPDADDPHFAALSEFVLRQAAKDWQYFTGEYGPITPSVNLPLDFFRDADAVDALAHYMPHHPGFDGMMVEIASQEIVQNLPFAAEVARALRLRNVGVAIDNLGAEWPMLRTLDDFPFVEIKVDRAFITGAGEDRLKQTTCRRILDFADGVGARTLAEGVETRADFLLARELGFDLVQGFFFGKPMERHKFARRVLGKPVTLGE</sequence>
<dbReference type="GO" id="GO:0000160">
    <property type="term" value="P:phosphorelay signal transduction system"/>
    <property type="evidence" value="ECO:0007669"/>
    <property type="project" value="InterPro"/>
</dbReference>
<evidence type="ECO:0000256" key="1">
    <source>
        <dbReference type="PROSITE-ProRule" id="PRU00169"/>
    </source>
</evidence>
<dbReference type="PROSITE" id="PS50110">
    <property type="entry name" value="RESPONSE_REGULATORY"/>
    <property type="match status" value="1"/>
</dbReference>
<dbReference type="InterPro" id="IPR001633">
    <property type="entry name" value="EAL_dom"/>
</dbReference>
<dbReference type="PANTHER" id="PTHR33121:SF70">
    <property type="entry name" value="SIGNALING PROTEIN YKOW"/>
    <property type="match status" value="1"/>
</dbReference>
<dbReference type="Proteomes" id="UP000254889">
    <property type="component" value="Chromosome"/>
</dbReference>
<dbReference type="SMART" id="SM00052">
    <property type="entry name" value="EAL"/>
    <property type="match status" value="1"/>
</dbReference>
<dbReference type="InterPro" id="IPR050706">
    <property type="entry name" value="Cyclic-di-GMP_PDE-like"/>
</dbReference>
<comment type="caution">
    <text evidence="1">Lacks conserved residue(s) required for the propagation of feature annotation.</text>
</comment>
<organism evidence="4 5">
    <name type="scientific">Pseudolabrys taiwanensis</name>
    <dbReference type="NCBI Taxonomy" id="331696"/>
    <lineage>
        <taxon>Bacteria</taxon>
        <taxon>Pseudomonadati</taxon>
        <taxon>Pseudomonadota</taxon>
        <taxon>Alphaproteobacteria</taxon>
        <taxon>Hyphomicrobiales</taxon>
        <taxon>Xanthobacteraceae</taxon>
        <taxon>Pseudolabrys</taxon>
    </lineage>
</organism>
<feature type="domain" description="EAL" evidence="3">
    <location>
        <begin position="148"/>
        <end position="399"/>
    </location>
</feature>
<dbReference type="Pfam" id="PF00563">
    <property type="entry name" value="EAL"/>
    <property type="match status" value="1"/>
</dbReference>
<name>A0A345ZWJ2_9HYPH</name>
<dbReference type="RefSeq" id="WP_115691668.1">
    <property type="nucleotide sequence ID" value="NZ_CP031417.1"/>
</dbReference>
<gene>
    <name evidence="4" type="ORF">DW352_12665</name>
</gene>
<evidence type="ECO:0000259" key="2">
    <source>
        <dbReference type="PROSITE" id="PS50110"/>
    </source>
</evidence>
<dbReference type="InterPro" id="IPR035919">
    <property type="entry name" value="EAL_sf"/>
</dbReference>
<dbReference type="CDD" id="cd01948">
    <property type="entry name" value="EAL"/>
    <property type="match status" value="1"/>
</dbReference>
<dbReference type="InterPro" id="IPR001789">
    <property type="entry name" value="Sig_transdc_resp-reg_receiver"/>
</dbReference>
<dbReference type="GO" id="GO:0071111">
    <property type="term" value="F:cyclic-guanylate-specific phosphodiesterase activity"/>
    <property type="evidence" value="ECO:0007669"/>
    <property type="project" value="InterPro"/>
</dbReference>
<dbReference type="PANTHER" id="PTHR33121">
    <property type="entry name" value="CYCLIC DI-GMP PHOSPHODIESTERASE PDEF"/>
    <property type="match status" value="1"/>
</dbReference>
<evidence type="ECO:0000313" key="4">
    <source>
        <dbReference type="EMBL" id="AXK81289.1"/>
    </source>
</evidence>
<dbReference type="EMBL" id="CP031417">
    <property type="protein sequence ID" value="AXK81289.1"/>
    <property type="molecule type" value="Genomic_DNA"/>
</dbReference>
<protein>
    <submittedName>
        <fullName evidence="4">EAL domain-containing protein</fullName>
    </submittedName>
</protein>
<dbReference type="AlphaFoldDB" id="A0A345ZWJ2"/>
<dbReference type="Gene3D" id="3.20.20.450">
    <property type="entry name" value="EAL domain"/>
    <property type="match status" value="1"/>
</dbReference>
<dbReference type="OrthoDB" id="8249241at2"/>
<accession>A0A345ZWJ2</accession>
<feature type="domain" description="Response regulatory" evidence="2">
    <location>
        <begin position="24"/>
        <end position="143"/>
    </location>
</feature>
<evidence type="ECO:0000259" key="3">
    <source>
        <dbReference type="PROSITE" id="PS50883"/>
    </source>
</evidence>
<reference evidence="4 5" key="1">
    <citation type="submission" date="2018-07" db="EMBL/GenBank/DDBJ databases">
        <authorList>
            <person name="Quirk P.G."/>
            <person name="Krulwich T.A."/>
        </authorList>
    </citation>
    <scope>NUCLEOTIDE SEQUENCE [LARGE SCALE GENOMIC DNA]</scope>
    <source>
        <strain evidence="4 5">CC-BB4</strain>
    </source>
</reference>
<dbReference type="InterPro" id="IPR011006">
    <property type="entry name" value="CheY-like_superfamily"/>
</dbReference>